<keyword evidence="2" id="KW-1185">Reference proteome</keyword>
<organism evidence="1 2">
    <name type="scientific">Serinus canaria</name>
    <name type="common">Island canary</name>
    <name type="synonym">Fringilla canaria</name>
    <dbReference type="NCBI Taxonomy" id="9135"/>
    <lineage>
        <taxon>Eukaryota</taxon>
        <taxon>Metazoa</taxon>
        <taxon>Chordata</taxon>
        <taxon>Craniata</taxon>
        <taxon>Vertebrata</taxon>
        <taxon>Euteleostomi</taxon>
        <taxon>Archelosauria</taxon>
        <taxon>Archosauria</taxon>
        <taxon>Dinosauria</taxon>
        <taxon>Saurischia</taxon>
        <taxon>Theropoda</taxon>
        <taxon>Coelurosauria</taxon>
        <taxon>Aves</taxon>
        <taxon>Neognathae</taxon>
        <taxon>Neoaves</taxon>
        <taxon>Telluraves</taxon>
        <taxon>Australaves</taxon>
        <taxon>Passeriformes</taxon>
        <taxon>Passeroidea</taxon>
        <taxon>Fringillidae</taxon>
        <taxon>Carduelinae</taxon>
        <taxon>Serinus</taxon>
    </lineage>
</organism>
<accession>A0A8C9MKG4</accession>
<sequence length="68" mass="7709">LFKRFHSGKQIGFAQQNAKSKLRRGEKYTGELKIRIILVLNNPQVSQFRKFLGKGIIPVSSPATTIRP</sequence>
<reference evidence="1" key="2">
    <citation type="submission" date="2025-09" db="UniProtKB">
        <authorList>
            <consortium name="Ensembl"/>
        </authorList>
    </citation>
    <scope>IDENTIFICATION</scope>
</reference>
<evidence type="ECO:0000313" key="1">
    <source>
        <dbReference type="Ensembl" id="ENSSCAP00000004899.1"/>
    </source>
</evidence>
<name>A0A8C9MKG4_SERCA</name>
<evidence type="ECO:0000313" key="2">
    <source>
        <dbReference type="Proteomes" id="UP000694409"/>
    </source>
</evidence>
<dbReference type="Proteomes" id="UP000694409">
    <property type="component" value="Unassembled WGS sequence"/>
</dbReference>
<reference evidence="1" key="1">
    <citation type="submission" date="2025-08" db="UniProtKB">
        <authorList>
            <consortium name="Ensembl"/>
        </authorList>
    </citation>
    <scope>IDENTIFICATION</scope>
</reference>
<dbReference type="Ensembl" id="ENSSCAT00000005656.1">
    <property type="protein sequence ID" value="ENSSCAP00000004899.1"/>
    <property type="gene ID" value="ENSSCAG00000003961.1"/>
</dbReference>
<dbReference type="AlphaFoldDB" id="A0A8C9MKG4"/>
<protein>
    <submittedName>
        <fullName evidence="1">Uncharacterized protein</fullName>
    </submittedName>
</protein>
<proteinExistence type="predicted"/>